<protein>
    <recommendedName>
        <fullName evidence="2">NADP-dependent oxidoreductase domain-containing protein</fullName>
    </recommendedName>
</protein>
<evidence type="ECO:0000256" key="1">
    <source>
        <dbReference type="ARBA" id="ARBA00023002"/>
    </source>
</evidence>
<evidence type="ECO:0000313" key="4">
    <source>
        <dbReference type="Proteomes" id="UP000481858"/>
    </source>
</evidence>
<dbReference type="InParanoid" id="A0A7C8II32"/>
<dbReference type="AlphaFoldDB" id="A0A7C8II32"/>
<dbReference type="Pfam" id="PF00248">
    <property type="entry name" value="Aldo_ket_red"/>
    <property type="match status" value="1"/>
</dbReference>
<dbReference type="GO" id="GO:0016491">
    <property type="term" value="F:oxidoreductase activity"/>
    <property type="evidence" value="ECO:0007669"/>
    <property type="project" value="UniProtKB-KW"/>
</dbReference>
<organism evidence="3 4">
    <name type="scientific">Xylaria multiplex</name>
    <dbReference type="NCBI Taxonomy" id="323545"/>
    <lineage>
        <taxon>Eukaryota</taxon>
        <taxon>Fungi</taxon>
        <taxon>Dikarya</taxon>
        <taxon>Ascomycota</taxon>
        <taxon>Pezizomycotina</taxon>
        <taxon>Sordariomycetes</taxon>
        <taxon>Xylariomycetidae</taxon>
        <taxon>Xylariales</taxon>
        <taxon>Xylariaceae</taxon>
        <taxon>Xylaria</taxon>
    </lineage>
</organism>
<dbReference type="InterPro" id="IPR036812">
    <property type="entry name" value="NAD(P)_OxRdtase_dom_sf"/>
</dbReference>
<dbReference type="FunCoup" id="A0A7C8II32">
    <property type="interactions" value="28"/>
</dbReference>
<dbReference type="Proteomes" id="UP000481858">
    <property type="component" value="Unassembled WGS sequence"/>
</dbReference>
<dbReference type="InterPro" id="IPR023210">
    <property type="entry name" value="NADP_OxRdtase_dom"/>
</dbReference>
<name>A0A7C8II32_9PEZI</name>
<accession>A0A7C8II32</accession>
<dbReference type="PANTHER" id="PTHR43625:SF78">
    <property type="entry name" value="PYRIDOXAL REDUCTASE-RELATED"/>
    <property type="match status" value="1"/>
</dbReference>
<gene>
    <name evidence="3" type="ORF">GQX73_g9356</name>
</gene>
<evidence type="ECO:0000313" key="3">
    <source>
        <dbReference type="EMBL" id="KAF2964226.1"/>
    </source>
</evidence>
<evidence type="ECO:0000259" key="2">
    <source>
        <dbReference type="Pfam" id="PF00248"/>
    </source>
</evidence>
<dbReference type="EMBL" id="WUBL01000161">
    <property type="protein sequence ID" value="KAF2964226.1"/>
    <property type="molecule type" value="Genomic_DNA"/>
</dbReference>
<comment type="caution">
    <text evidence="3">The sequence shown here is derived from an EMBL/GenBank/DDBJ whole genome shotgun (WGS) entry which is preliminary data.</text>
</comment>
<reference evidence="3 4" key="1">
    <citation type="submission" date="2019-12" db="EMBL/GenBank/DDBJ databases">
        <title>Draft genome sequence of the ascomycete Xylaria multiplex DSM 110363.</title>
        <authorList>
            <person name="Buettner E."/>
            <person name="Kellner H."/>
        </authorList>
    </citation>
    <scope>NUCLEOTIDE SEQUENCE [LARGE SCALE GENOMIC DNA]</scope>
    <source>
        <strain evidence="3 4">DSM 110363</strain>
    </source>
</reference>
<dbReference type="CDD" id="cd19077">
    <property type="entry name" value="AKR_AKR8A1-2"/>
    <property type="match status" value="1"/>
</dbReference>
<keyword evidence="4" id="KW-1185">Reference proteome</keyword>
<dbReference type="OrthoDB" id="37537at2759"/>
<dbReference type="SUPFAM" id="SSF51430">
    <property type="entry name" value="NAD(P)-linked oxidoreductase"/>
    <property type="match status" value="1"/>
</dbReference>
<feature type="domain" description="NADP-dependent oxidoreductase" evidence="2">
    <location>
        <begin position="11"/>
        <end position="311"/>
    </location>
</feature>
<sequence length="331" mass="35604">MATAQSLPPTGYGMLGLTWRPTATPDEQAFAAMKASINNGATVWSTSSVYGMPPNPPTAGIQLIRRYFDKYPEDASKVTLFIRGCFNPAKRAPATDRDGVLASFEECSSILGDTKKIDVFGPARIDQNVPVEVTIGALKELLDQGKISAIGLSEVRAETIKRAAAVAPIKFAEAEFSLWCTEILSNGVAAAAKEAGVTLLAYAPLGYGFLTGAIKSLDDVPQGDLRRFTGRFQPENFQKNLDLVDKVKGFAEKKGVTPAQLALAWIRAHSNTETTGTIIPIPGATHESRVNENTKVAEISPEELAELNKILQSIEVVGHRHIPGADHLLYT</sequence>
<dbReference type="InterPro" id="IPR050791">
    <property type="entry name" value="Aldo-Keto_reductase"/>
</dbReference>
<dbReference type="Gene3D" id="3.20.20.100">
    <property type="entry name" value="NADP-dependent oxidoreductase domain"/>
    <property type="match status" value="1"/>
</dbReference>
<keyword evidence="1" id="KW-0560">Oxidoreductase</keyword>
<dbReference type="GO" id="GO:0005737">
    <property type="term" value="C:cytoplasm"/>
    <property type="evidence" value="ECO:0007669"/>
    <property type="project" value="TreeGrafter"/>
</dbReference>
<proteinExistence type="predicted"/>
<dbReference type="PANTHER" id="PTHR43625">
    <property type="entry name" value="AFLATOXIN B1 ALDEHYDE REDUCTASE"/>
    <property type="match status" value="1"/>
</dbReference>